<evidence type="ECO:0000313" key="7">
    <source>
        <dbReference type="Proteomes" id="UP000051221"/>
    </source>
</evidence>
<comment type="similarity">
    <text evidence="2">Belongs to the bacterial solute-binding protein 3 family.</text>
</comment>
<evidence type="ECO:0000256" key="1">
    <source>
        <dbReference type="ARBA" id="ARBA00004339"/>
    </source>
</evidence>
<dbReference type="PANTHER" id="PTHR35936">
    <property type="entry name" value="MEMBRANE-BOUND LYTIC MUREIN TRANSGLYCOSYLASE F"/>
    <property type="match status" value="1"/>
</dbReference>
<dbReference type="SUPFAM" id="SSF53955">
    <property type="entry name" value="Lysozyme-like"/>
    <property type="match status" value="1"/>
</dbReference>
<dbReference type="InterPro" id="IPR008258">
    <property type="entry name" value="Transglycosylase_SLT_dom_1"/>
</dbReference>
<organism evidence="6 7">
    <name type="scientific">Vibrio furnissii</name>
    <dbReference type="NCBI Taxonomy" id="29494"/>
    <lineage>
        <taxon>Bacteria</taxon>
        <taxon>Pseudomonadati</taxon>
        <taxon>Pseudomonadota</taxon>
        <taxon>Gammaproteobacteria</taxon>
        <taxon>Vibrionales</taxon>
        <taxon>Vibrionaceae</taxon>
        <taxon>Vibrio</taxon>
    </lineage>
</organism>
<sequence length="476" mass="54023">MALFALACCLGWPAHSLELSPLSAKPYTGDWPVLKDKGTLRVVVSADLGFYYVEGGRPKGIGAELLYHFEQYLKKQSPYVHVQIIPVLRDELIPSVERGFADLAVANLTITPHRLQQVDFSAPLTKDLQEFVITSKAAAPISTLEQLSGRQIWLRESSSYWDSIQAVNATLRAMNRPLVEVHFIDEALQDYELLEMVNAGHVAATVLDSHKAELWQHVMENIQVHSELPLREHGQIAWALRKESPKLKTLINQYLKTVKSGTLLGNVIYSKYIDDTRWLTKALNPQKLAKLAQLRQIFTHYSNQYAFEDLMMAAQAFQESGLDQRKISPKGAIGIMQVLPTTAQDPHVNIPHIDQVDNNIHAGIKYMRFIKDRYFTDPHISPDDQVYFALAAYNAGPASINRMRRLAQKHGFNPNVWFKHVEVVTRRNIGKEPIRYVSNISRYYVVYKQLDALQRAKVENQSANLDEATDNEPMAP</sequence>
<keyword evidence="4" id="KW-0472">Membrane</keyword>
<reference evidence="6 7" key="1">
    <citation type="submission" date="2015-08" db="EMBL/GenBank/DDBJ databases">
        <title>Antibacterial properties of a collection of Vibrionaceae strains.</title>
        <authorList>
            <person name="Giubergia S."/>
        </authorList>
    </citation>
    <scope>NUCLEOTIDE SEQUENCE [LARGE SCALE GENOMIC DNA]</scope>
    <source>
        <strain evidence="6 7">S0821</strain>
    </source>
</reference>
<comment type="caution">
    <text evidence="6">The sequence shown here is derived from an EMBL/GenBank/DDBJ whole genome shotgun (WGS) entry which is preliminary data.</text>
</comment>
<dbReference type="Gene3D" id="1.10.530.10">
    <property type="match status" value="1"/>
</dbReference>
<keyword evidence="3" id="KW-0732">Signal</keyword>
<dbReference type="GO" id="GO:0009279">
    <property type="term" value="C:cell outer membrane"/>
    <property type="evidence" value="ECO:0007669"/>
    <property type="project" value="UniProtKB-SubCell"/>
</dbReference>
<proteinExistence type="inferred from homology"/>
<evidence type="ECO:0000256" key="3">
    <source>
        <dbReference type="ARBA" id="ARBA00022729"/>
    </source>
</evidence>
<dbReference type="Gene3D" id="3.40.190.10">
    <property type="entry name" value="Periplasmic binding protein-like II"/>
    <property type="match status" value="2"/>
</dbReference>
<dbReference type="PANTHER" id="PTHR35936:SF32">
    <property type="entry name" value="MEMBRANE-BOUND LYTIC MUREIN TRANSGLYCOSYLASE F"/>
    <property type="match status" value="1"/>
</dbReference>
<dbReference type="CDD" id="cd01009">
    <property type="entry name" value="PBP2_YfhD_N"/>
    <property type="match status" value="1"/>
</dbReference>
<gene>
    <name evidence="6" type="ORF">AMR76_15995</name>
</gene>
<dbReference type="InterPro" id="IPR023346">
    <property type="entry name" value="Lysozyme-like_dom_sf"/>
</dbReference>
<name>A0A0Q2MAM1_VIBFU</name>
<dbReference type="Pfam" id="PF00497">
    <property type="entry name" value="SBP_bac_3"/>
    <property type="match status" value="1"/>
</dbReference>
<dbReference type="Proteomes" id="UP000051221">
    <property type="component" value="Unassembled WGS sequence"/>
</dbReference>
<dbReference type="SUPFAM" id="SSF53850">
    <property type="entry name" value="Periplasmic binding protein-like II"/>
    <property type="match status" value="1"/>
</dbReference>
<dbReference type="InParanoid" id="A0A0Q2MAM1"/>
<dbReference type="SMART" id="SM00062">
    <property type="entry name" value="PBPb"/>
    <property type="match status" value="1"/>
</dbReference>
<comment type="subcellular location">
    <subcellularLocation>
        <location evidence="1">Cell outer membrane</location>
        <topology evidence="1">Peripheral membrane protein</topology>
    </subcellularLocation>
</comment>
<dbReference type="InterPro" id="IPR001638">
    <property type="entry name" value="Solute-binding_3/MltF_N"/>
</dbReference>
<dbReference type="EMBL" id="LKHS01000014">
    <property type="protein sequence ID" value="KQH85073.1"/>
    <property type="molecule type" value="Genomic_DNA"/>
</dbReference>
<evidence type="ECO:0000313" key="6">
    <source>
        <dbReference type="EMBL" id="KQH85073.1"/>
    </source>
</evidence>
<evidence type="ECO:0000259" key="5">
    <source>
        <dbReference type="SMART" id="SM00062"/>
    </source>
</evidence>
<keyword evidence="4" id="KW-0998">Cell outer membrane</keyword>
<evidence type="ECO:0000256" key="4">
    <source>
        <dbReference type="ARBA" id="ARBA00023237"/>
    </source>
</evidence>
<dbReference type="Pfam" id="PF01464">
    <property type="entry name" value="SLT"/>
    <property type="match status" value="1"/>
</dbReference>
<feature type="domain" description="Solute-binding protein family 3/N-terminal" evidence="5">
    <location>
        <begin position="39"/>
        <end position="275"/>
    </location>
</feature>
<dbReference type="AlphaFoldDB" id="A0A0Q2MAM1"/>
<dbReference type="CDD" id="cd13403">
    <property type="entry name" value="MLTF-like"/>
    <property type="match status" value="1"/>
</dbReference>
<keyword evidence="7" id="KW-1185">Reference proteome</keyword>
<protein>
    <submittedName>
        <fullName evidence="6">Amino acid ABC transporter substrate-binding protein</fullName>
    </submittedName>
</protein>
<evidence type="ECO:0000256" key="2">
    <source>
        <dbReference type="ARBA" id="ARBA00010333"/>
    </source>
</evidence>
<accession>A0A0Q2MAM1</accession>